<accession>A0ABQ5Q9R0</accession>
<dbReference type="SMART" id="SM00834">
    <property type="entry name" value="CxxC_CXXC_SSSS"/>
    <property type="match status" value="1"/>
</dbReference>
<proteinExistence type="predicted"/>
<feature type="region of interest" description="Disordered" evidence="1">
    <location>
        <begin position="60"/>
        <end position="79"/>
    </location>
</feature>
<keyword evidence="4" id="KW-1185">Reference proteome</keyword>
<dbReference type="PANTHER" id="PTHR34404">
    <property type="entry name" value="REGULATORY PROTEIN, FMDB FAMILY"/>
    <property type="match status" value="1"/>
</dbReference>
<organism evidence="3 4">
    <name type="scientific">Geothrix rubra</name>
    <dbReference type="NCBI Taxonomy" id="2927977"/>
    <lineage>
        <taxon>Bacteria</taxon>
        <taxon>Pseudomonadati</taxon>
        <taxon>Acidobacteriota</taxon>
        <taxon>Holophagae</taxon>
        <taxon>Holophagales</taxon>
        <taxon>Holophagaceae</taxon>
        <taxon>Geothrix</taxon>
    </lineage>
</organism>
<evidence type="ECO:0000259" key="2">
    <source>
        <dbReference type="SMART" id="SM00834"/>
    </source>
</evidence>
<dbReference type="RefSeq" id="WP_285726477.1">
    <property type="nucleotide sequence ID" value="NZ_BSDD01000004.1"/>
</dbReference>
<sequence length="88" mass="8932">MPLYEYRCEACGQREEKLESMSAPEAHDCPKCSAAAGMKRQVSVSAFTLAGGGWYKSTAAEPTPAAAPAPSSSGHGCASGACGCPFAS</sequence>
<comment type="caution">
    <text evidence="3">The sequence shown here is derived from an EMBL/GenBank/DDBJ whole genome shotgun (WGS) entry which is preliminary data.</text>
</comment>
<dbReference type="PANTHER" id="PTHR34404:SF3">
    <property type="entry name" value="REGULATORY PROTEIN, FMDB FAMILY"/>
    <property type="match status" value="1"/>
</dbReference>
<evidence type="ECO:0000313" key="3">
    <source>
        <dbReference type="EMBL" id="GLH70850.1"/>
    </source>
</evidence>
<evidence type="ECO:0000313" key="4">
    <source>
        <dbReference type="Proteomes" id="UP001165089"/>
    </source>
</evidence>
<dbReference type="InterPro" id="IPR013429">
    <property type="entry name" value="Regulatory_FmdB_Zinc_ribbon"/>
</dbReference>
<gene>
    <name evidence="3" type="ORF">GETHPA_23830</name>
</gene>
<dbReference type="Pfam" id="PF09723">
    <property type="entry name" value="Zn_ribbon_8"/>
    <property type="match status" value="1"/>
</dbReference>
<dbReference type="EMBL" id="BSDD01000004">
    <property type="protein sequence ID" value="GLH70850.1"/>
    <property type="molecule type" value="Genomic_DNA"/>
</dbReference>
<feature type="domain" description="Putative regulatory protein FmdB zinc ribbon" evidence="2">
    <location>
        <begin position="1"/>
        <end position="43"/>
    </location>
</feature>
<protein>
    <recommendedName>
        <fullName evidence="2">Putative regulatory protein FmdB zinc ribbon domain-containing protein</fullName>
    </recommendedName>
</protein>
<reference evidence="3 4" key="1">
    <citation type="journal article" date="2023" name="Antonie Van Leeuwenhoek">
        <title>Mesoterricola silvestris gen. nov., sp. nov., Mesoterricola sediminis sp. nov., Geothrix oryzae sp. nov., Geothrix edaphica sp. nov., Geothrix rubra sp. nov., and Geothrix limicola sp. nov., six novel members of Acidobacteriota isolated from soils.</title>
        <authorList>
            <person name="Itoh H."/>
            <person name="Sugisawa Y."/>
            <person name="Mise K."/>
            <person name="Xu Z."/>
            <person name="Kuniyasu M."/>
            <person name="Ushijima N."/>
            <person name="Kawano K."/>
            <person name="Kobayashi E."/>
            <person name="Shiratori Y."/>
            <person name="Masuda Y."/>
            <person name="Senoo K."/>
        </authorList>
    </citation>
    <scope>NUCLEOTIDE SEQUENCE [LARGE SCALE GENOMIC DNA]</scope>
    <source>
        <strain evidence="3 4">Red803</strain>
    </source>
</reference>
<dbReference type="NCBIfam" id="TIGR02605">
    <property type="entry name" value="CxxC_CxxC_SSSS"/>
    <property type="match status" value="1"/>
</dbReference>
<name>A0ABQ5Q9R0_9BACT</name>
<evidence type="ECO:0000256" key="1">
    <source>
        <dbReference type="SAM" id="MobiDB-lite"/>
    </source>
</evidence>
<dbReference type="Proteomes" id="UP001165089">
    <property type="component" value="Unassembled WGS sequence"/>
</dbReference>